<gene>
    <name evidence="5" type="ORF">BJX66DRAFT_335057</name>
</gene>
<evidence type="ECO:0000313" key="6">
    <source>
        <dbReference type="Proteomes" id="UP001610563"/>
    </source>
</evidence>
<accession>A0ABR4GEI0</accession>
<proteinExistence type="predicted"/>
<keyword evidence="2" id="KW-0539">Nucleus</keyword>
<keyword evidence="4" id="KW-1133">Transmembrane helix</keyword>
<dbReference type="InterPro" id="IPR021858">
    <property type="entry name" value="Fun_TF"/>
</dbReference>
<feature type="region of interest" description="Disordered" evidence="3">
    <location>
        <begin position="1"/>
        <end position="140"/>
    </location>
</feature>
<name>A0ABR4GEI0_9EURO</name>
<organism evidence="5 6">
    <name type="scientific">Aspergillus keveii</name>
    <dbReference type="NCBI Taxonomy" id="714993"/>
    <lineage>
        <taxon>Eukaryota</taxon>
        <taxon>Fungi</taxon>
        <taxon>Dikarya</taxon>
        <taxon>Ascomycota</taxon>
        <taxon>Pezizomycotina</taxon>
        <taxon>Eurotiomycetes</taxon>
        <taxon>Eurotiomycetidae</taxon>
        <taxon>Eurotiales</taxon>
        <taxon>Aspergillaceae</taxon>
        <taxon>Aspergillus</taxon>
        <taxon>Aspergillus subgen. Nidulantes</taxon>
    </lineage>
</organism>
<evidence type="ECO:0000256" key="2">
    <source>
        <dbReference type="ARBA" id="ARBA00023242"/>
    </source>
</evidence>
<dbReference type="PANTHER" id="PTHR37534:SF2">
    <property type="entry name" value="N-ACETYLTRANSFERASE DOMAIN-CONTAINING PROTEIN"/>
    <property type="match status" value="1"/>
</dbReference>
<evidence type="ECO:0000256" key="4">
    <source>
        <dbReference type="SAM" id="Phobius"/>
    </source>
</evidence>
<protein>
    <submittedName>
        <fullName evidence="5">Uncharacterized protein</fullName>
    </submittedName>
</protein>
<comment type="caution">
    <text evidence="5">The sequence shown here is derived from an EMBL/GenBank/DDBJ whole genome shotgun (WGS) entry which is preliminary data.</text>
</comment>
<evidence type="ECO:0000256" key="3">
    <source>
        <dbReference type="SAM" id="MobiDB-lite"/>
    </source>
</evidence>
<keyword evidence="4" id="KW-0812">Transmembrane</keyword>
<evidence type="ECO:0000256" key="1">
    <source>
        <dbReference type="ARBA" id="ARBA00004123"/>
    </source>
</evidence>
<keyword evidence="6" id="KW-1185">Reference proteome</keyword>
<feature type="transmembrane region" description="Helical" evidence="4">
    <location>
        <begin position="495"/>
        <end position="514"/>
    </location>
</feature>
<reference evidence="5 6" key="1">
    <citation type="submission" date="2024-07" db="EMBL/GenBank/DDBJ databases">
        <title>Section-level genome sequencing and comparative genomics of Aspergillus sections Usti and Cavernicolus.</title>
        <authorList>
            <consortium name="Lawrence Berkeley National Laboratory"/>
            <person name="Nybo J.L."/>
            <person name="Vesth T.C."/>
            <person name="Theobald S."/>
            <person name="Frisvad J.C."/>
            <person name="Larsen T.O."/>
            <person name="Kjaerboelling I."/>
            <person name="Rothschild-Mancinelli K."/>
            <person name="Lyhne E.K."/>
            <person name="Kogle M.E."/>
            <person name="Barry K."/>
            <person name="Clum A."/>
            <person name="Na H."/>
            <person name="Ledsgaard L."/>
            <person name="Lin J."/>
            <person name="Lipzen A."/>
            <person name="Kuo A."/>
            <person name="Riley R."/>
            <person name="Mondo S."/>
            <person name="Labutti K."/>
            <person name="Haridas S."/>
            <person name="Pangalinan J."/>
            <person name="Salamov A.A."/>
            <person name="Simmons B.A."/>
            <person name="Magnuson J.K."/>
            <person name="Chen J."/>
            <person name="Drula E."/>
            <person name="Henrissat B."/>
            <person name="Wiebenga A."/>
            <person name="Lubbers R.J."/>
            <person name="Gomes A.C."/>
            <person name="Makela M.R."/>
            <person name="Stajich J."/>
            <person name="Grigoriev I.V."/>
            <person name="Mortensen U.H."/>
            <person name="De Vries R.P."/>
            <person name="Baker S.E."/>
            <person name="Andersen M.R."/>
        </authorList>
    </citation>
    <scope>NUCLEOTIDE SEQUENCE [LARGE SCALE GENOMIC DNA]</scope>
    <source>
        <strain evidence="5 6">CBS 209.92</strain>
    </source>
</reference>
<dbReference type="PANTHER" id="PTHR37534">
    <property type="entry name" value="TRANSCRIPTIONAL ACTIVATOR PROTEIN UGA3"/>
    <property type="match status" value="1"/>
</dbReference>
<comment type="subcellular location">
    <subcellularLocation>
        <location evidence="1">Nucleus</location>
    </subcellularLocation>
</comment>
<dbReference type="EMBL" id="JBFTWV010000019">
    <property type="protein sequence ID" value="KAL2797441.1"/>
    <property type="molecule type" value="Genomic_DNA"/>
</dbReference>
<sequence length="567" mass="63568">MDLGNVDAQVPVSSTGEKRKRASSQSPQAGLHKRHEIAEEHRTPPGTERSNANIVNVNPDGESDESVDLGAWSDTGAIDQPTQSRLNNGIDPETHGGYNNNPGQVDAPHASNPRRPDPNPTNHSVARNGTHEPGLDLGTVHPDDRLIRLEATLLRYFIEEIAPLFDACDPERHFARVVPQRARSCPPLLHAIQAVSCRHIAYLKRYNDSPAGWNWKDLALPGLNKYTALEYHRRCIKELLTLSGDPEQVVNENLFAAAMILQLYEDVSLERIAPDDDVRRILTIFVLTQLPAAERFPHSLLELYYDRGSPYTEMKVAGLQRSCLWVAFRRKIYESCVTKQPFTLATSRWESFRSIQPAGDGTWADRLVFLCAKVLEYLYGNRATHLAASTNNDRWRELHQSAENLTNTLPLCFAPIYSRDAEREHGAPIPEIWFADSCHAVGIAHLEIAKMLLAMHDPSRPIRGRDGAAAAKNLRRATRATVLRICGIALHNQRWPYLFVCATMAIAASGLFFVKKEAAQSALLGILIMAEDKYAWPTGEISKDLKALWEERGARRDARRRIPERSS</sequence>
<dbReference type="Proteomes" id="UP001610563">
    <property type="component" value="Unassembled WGS sequence"/>
</dbReference>
<evidence type="ECO:0000313" key="5">
    <source>
        <dbReference type="EMBL" id="KAL2797441.1"/>
    </source>
</evidence>
<keyword evidence="4" id="KW-0472">Membrane</keyword>
<dbReference type="Pfam" id="PF11951">
    <property type="entry name" value="Fungal_trans_2"/>
    <property type="match status" value="1"/>
</dbReference>